<dbReference type="InterPro" id="IPR022663">
    <property type="entry name" value="DapB_C"/>
</dbReference>
<dbReference type="PIRSF" id="PIRSF000161">
    <property type="entry name" value="DHPR"/>
    <property type="match status" value="1"/>
</dbReference>
<proteinExistence type="inferred from homology"/>
<comment type="catalytic activity">
    <reaction evidence="11">
        <text>(S)-2,3,4,5-tetrahydrodipicolinate + NADP(+) + H2O = (2S,4S)-4-hydroxy-2,3,4,5-tetrahydrodipicolinate + NADPH + H(+)</text>
        <dbReference type="Rhea" id="RHEA:35331"/>
        <dbReference type="ChEBI" id="CHEBI:15377"/>
        <dbReference type="ChEBI" id="CHEBI:15378"/>
        <dbReference type="ChEBI" id="CHEBI:16845"/>
        <dbReference type="ChEBI" id="CHEBI:57783"/>
        <dbReference type="ChEBI" id="CHEBI:58349"/>
        <dbReference type="ChEBI" id="CHEBI:67139"/>
        <dbReference type="EC" id="1.17.1.8"/>
    </reaction>
</comment>
<keyword evidence="2" id="KW-0963">Cytoplasm</keyword>
<dbReference type="GO" id="GO:0008839">
    <property type="term" value="F:4-hydroxy-tetrahydrodipicolinate reductase"/>
    <property type="evidence" value="ECO:0007669"/>
    <property type="project" value="UniProtKB-UniRule"/>
</dbReference>
<comment type="caution">
    <text evidence="16">The sequence shown here is derived from an EMBL/GenBank/DDBJ whole genome shotgun (WGS) entry which is preliminary data.</text>
</comment>
<dbReference type="GO" id="GO:0019877">
    <property type="term" value="P:diaminopimelate biosynthetic process"/>
    <property type="evidence" value="ECO:0007669"/>
    <property type="project" value="UniProtKB-KW"/>
</dbReference>
<protein>
    <recommendedName>
        <fullName evidence="10 13">4-hydroxy-tetrahydrodipicolinate reductase</fullName>
        <ecNumber evidence="10 13">1.17.1.8</ecNumber>
    </recommendedName>
</protein>
<dbReference type="EC" id="1.17.1.8" evidence="10 13"/>
<evidence type="ECO:0000313" key="17">
    <source>
        <dbReference type="Proteomes" id="UP000028007"/>
    </source>
</evidence>
<dbReference type="OrthoDB" id="9790352at2"/>
<keyword evidence="5" id="KW-0220">Diaminopimelate biosynthesis</keyword>
<dbReference type="EMBL" id="JNFF01000083">
    <property type="protein sequence ID" value="KEQ29136.1"/>
    <property type="molecule type" value="Genomic_DNA"/>
</dbReference>
<comment type="similarity">
    <text evidence="1">Belongs to the DapB family.</text>
</comment>
<comment type="catalytic activity">
    <reaction evidence="12">
        <text>(S)-2,3,4,5-tetrahydrodipicolinate + NAD(+) + H2O = (2S,4S)-4-hydroxy-2,3,4,5-tetrahydrodipicolinate + NADH + H(+)</text>
        <dbReference type="Rhea" id="RHEA:35323"/>
        <dbReference type="ChEBI" id="CHEBI:15377"/>
        <dbReference type="ChEBI" id="CHEBI:15378"/>
        <dbReference type="ChEBI" id="CHEBI:16845"/>
        <dbReference type="ChEBI" id="CHEBI:57540"/>
        <dbReference type="ChEBI" id="CHEBI:57945"/>
        <dbReference type="ChEBI" id="CHEBI:67139"/>
        <dbReference type="EC" id="1.17.1.8"/>
    </reaction>
</comment>
<organism evidence="16 17">
    <name type="scientific">Pedobacter antarcticus 4BY</name>
    <dbReference type="NCBI Taxonomy" id="1358423"/>
    <lineage>
        <taxon>Bacteria</taxon>
        <taxon>Pseudomonadati</taxon>
        <taxon>Bacteroidota</taxon>
        <taxon>Sphingobacteriia</taxon>
        <taxon>Sphingobacteriales</taxon>
        <taxon>Sphingobacteriaceae</taxon>
        <taxon>Pedobacter</taxon>
    </lineage>
</organism>
<sequence>MMIKVFIAGGTGWAGSELSKGVFRHPNMQLTGVLSRTHAGKNLAEILDLGEAHIPIFDNIETALNEIEFDVLVEYTKPEAAKINIAAAIKKGKSVVIGTSGLTADDYLKIKKATEENNTSVLAVGNFAITVVLLQKFAEIAANYIPNFEILDYAHEDKIDSPSGTARELAHRLSEKRRPNVHVSEDKLVGEKASRGADLDGVQVHSIRLPGHVISIEAIFGLKDEKLTIRHDSGAGAEPYVKGALIAIEKVSTFKGFKRGLDSVMDLKL</sequence>
<gene>
    <name evidence="16" type="ORF">N180_09840</name>
</gene>
<evidence type="ECO:0000256" key="10">
    <source>
        <dbReference type="ARBA" id="ARBA00038983"/>
    </source>
</evidence>
<keyword evidence="8" id="KW-0457">Lysine biosynthesis</keyword>
<reference evidence="16 17" key="1">
    <citation type="journal article" date="1992" name="Int. J. Syst. Bacteriol.">
        <title>Sphingobacterium antarcticus sp. nov. a Psychrotrophic Bacterium from the Soils of Schirmacher Oasis, Antarctica.</title>
        <authorList>
            <person name="Shivaji S."/>
            <person name="Ray M.K."/>
            <person name="Rao N.S."/>
            <person name="Saiserr L."/>
            <person name="Jagannadham M.V."/>
            <person name="Kumar G.S."/>
            <person name="Reddy G."/>
            <person name="Bhargava P.M."/>
        </authorList>
    </citation>
    <scope>NUCLEOTIDE SEQUENCE [LARGE SCALE GENOMIC DNA]</scope>
    <source>
        <strain evidence="16 17">4BY</strain>
    </source>
</reference>
<evidence type="ECO:0000256" key="7">
    <source>
        <dbReference type="ARBA" id="ARBA00023027"/>
    </source>
</evidence>
<keyword evidence="3" id="KW-0028">Amino-acid biosynthesis</keyword>
<dbReference type="SUPFAM" id="SSF51735">
    <property type="entry name" value="NAD(P)-binding Rossmann-fold domains"/>
    <property type="match status" value="1"/>
</dbReference>
<dbReference type="Gene3D" id="3.30.360.10">
    <property type="entry name" value="Dihydrodipicolinate Reductase, domain 2"/>
    <property type="match status" value="1"/>
</dbReference>
<evidence type="ECO:0000256" key="13">
    <source>
        <dbReference type="NCBIfam" id="TIGR00036"/>
    </source>
</evidence>
<keyword evidence="4" id="KW-0521">NADP</keyword>
<evidence type="ECO:0000313" key="16">
    <source>
        <dbReference type="EMBL" id="KEQ29136.1"/>
    </source>
</evidence>
<evidence type="ECO:0000256" key="8">
    <source>
        <dbReference type="ARBA" id="ARBA00023154"/>
    </source>
</evidence>
<dbReference type="PANTHER" id="PTHR20836">
    <property type="entry name" value="DIHYDRODIPICOLINATE REDUCTASE"/>
    <property type="match status" value="1"/>
</dbReference>
<evidence type="ECO:0000259" key="15">
    <source>
        <dbReference type="Pfam" id="PF05173"/>
    </source>
</evidence>
<evidence type="ECO:0000256" key="12">
    <source>
        <dbReference type="ARBA" id="ARBA00049396"/>
    </source>
</evidence>
<evidence type="ECO:0000256" key="9">
    <source>
        <dbReference type="ARBA" id="ARBA00037922"/>
    </source>
</evidence>
<comment type="pathway">
    <text evidence="9">Amino-acid biosynthesis; L-lysine biosynthesis via DAP pathway; (S)-tetrahydrodipicolinate from L-aspartate: step 4/4.</text>
</comment>
<dbReference type="Pfam" id="PF05173">
    <property type="entry name" value="DapB_C"/>
    <property type="match status" value="1"/>
</dbReference>
<dbReference type="GO" id="GO:0009089">
    <property type="term" value="P:lysine biosynthetic process via diaminopimelate"/>
    <property type="evidence" value="ECO:0007669"/>
    <property type="project" value="UniProtKB-UniRule"/>
</dbReference>
<dbReference type="AlphaFoldDB" id="A0A081PEL3"/>
<evidence type="ECO:0000259" key="14">
    <source>
        <dbReference type="Pfam" id="PF01113"/>
    </source>
</evidence>
<evidence type="ECO:0000256" key="4">
    <source>
        <dbReference type="ARBA" id="ARBA00022857"/>
    </source>
</evidence>
<dbReference type="PANTHER" id="PTHR20836:SF0">
    <property type="entry name" value="4-HYDROXY-TETRAHYDRODIPICOLINATE REDUCTASE 1, CHLOROPLASTIC-RELATED"/>
    <property type="match status" value="1"/>
</dbReference>
<dbReference type="NCBIfam" id="TIGR00036">
    <property type="entry name" value="dapB"/>
    <property type="match status" value="1"/>
</dbReference>
<dbReference type="SUPFAM" id="SSF55347">
    <property type="entry name" value="Glyceraldehyde-3-phosphate dehydrogenase-like, C-terminal domain"/>
    <property type="match status" value="1"/>
</dbReference>
<dbReference type="Pfam" id="PF01113">
    <property type="entry name" value="DapB_N"/>
    <property type="match status" value="1"/>
</dbReference>
<evidence type="ECO:0000256" key="6">
    <source>
        <dbReference type="ARBA" id="ARBA00023002"/>
    </source>
</evidence>
<dbReference type="CDD" id="cd02274">
    <property type="entry name" value="DHDPR_N"/>
    <property type="match status" value="1"/>
</dbReference>
<accession>A0A081PEL3</accession>
<dbReference type="InterPro" id="IPR036291">
    <property type="entry name" value="NAD(P)-bd_dom_sf"/>
</dbReference>
<evidence type="ECO:0000256" key="11">
    <source>
        <dbReference type="ARBA" id="ARBA00049080"/>
    </source>
</evidence>
<name>A0A081PEL3_9SPHI</name>
<dbReference type="Proteomes" id="UP000028007">
    <property type="component" value="Unassembled WGS sequence"/>
</dbReference>
<keyword evidence="6" id="KW-0560">Oxidoreductase</keyword>
<dbReference type="FunFam" id="3.30.360.10:FF:000009">
    <property type="entry name" value="4-hydroxy-tetrahydrodipicolinate reductase"/>
    <property type="match status" value="1"/>
</dbReference>
<feature type="domain" description="Dihydrodipicolinate reductase N-terminal" evidence="14">
    <location>
        <begin position="3"/>
        <end position="127"/>
    </location>
</feature>
<dbReference type="GO" id="GO:0005829">
    <property type="term" value="C:cytosol"/>
    <property type="evidence" value="ECO:0007669"/>
    <property type="project" value="TreeGrafter"/>
</dbReference>
<keyword evidence="7" id="KW-0520">NAD</keyword>
<evidence type="ECO:0000256" key="1">
    <source>
        <dbReference type="ARBA" id="ARBA00006642"/>
    </source>
</evidence>
<dbReference type="eggNOG" id="COG0289">
    <property type="taxonomic scope" value="Bacteria"/>
</dbReference>
<evidence type="ECO:0000256" key="3">
    <source>
        <dbReference type="ARBA" id="ARBA00022605"/>
    </source>
</evidence>
<dbReference type="Gene3D" id="3.40.50.720">
    <property type="entry name" value="NAD(P)-binding Rossmann-like Domain"/>
    <property type="match status" value="1"/>
</dbReference>
<evidence type="ECO:0000256" key="2">
    <source>
        <dbReference type="ARBA" id="ARBA00022490"/>
    </source>
</evidence>
<feature type="domain" description="Dihydrodipicolinate reductase C-terminal" evidence="15">
    <location>
        <begin position="131"/>
        <end position="253"/>
    </location>
</feature>
<dbReference type="InterPro" id="IPR000846">
    <property type="entry name" value="DapB_N"/>
</dbReference>
<evidence type="ECO:0000256" key="5">
    <source>
        <dbReference type="ARBA" id="ARBA00022915"/>
    </source>
</evidence>
<dbReference type="InterPro" id="IPR023940">
    <property type="entry name" value="DHDPR_bac"/>
</dbReference>
<keyword evidence="17" id="KW-1185">Reference proteome</keyword>